<organism evidence="2 3">
    <name type="scientific">Segatella copri</name>
    <dbReference type="NCBI Taxonomy" id="165179"/>
    <lineage>
        <taxon>Bacteria</taxon>
        <taxon>Pseudomonadati</taxon>
        <taxon>Bacteroidota</taxon>
        <taxon>Bacteroidia</taxon>
        <taxon>Bacteroidales</taxon>
        <taxon>Prevotellaceae</taxon>
        <taxon>Segatella</taxon>
    </lineage>
</organism>
<dbReference type="EMBL" id="QRNN01000038">
    <property type="protein sequence ID" value="RHK47932.1"/>
    <property type="molecule type" value="Genomic_DNA"/>
</dbReference>
<protein>
    <recommendedName>
        <fullName evidence="1">Glucosamine inositolphosphorylceramide transferase 1 N-terminal domain-containing protein</fullName>
    </recommendedName>
</protein>
<evidence type="ECO:0000313" key="3">
    <source>
        <dbReference type="Proteomes" id="UP000284562"/>
    </source>
</evidence>
<evidence type="ECO:0000313" key="2">
    <source>
        <dbReference type="EMBL" id="RHK47932.1"/>
    </source>
</evidence>
<gene>
    <name evidence="2" type="ORF">DW064_09875</name>
</gene>
<evidence type="ECO:0000259" key="1">
    <source>
        <dbReference type="Pfam" id="PF24793"/>
    </source>
</evidence>
<dbReference type="AlphaFoldDB" id="A0AA92V4Q1"/>
<sequence>MTTHLSFPAIYRKGDKVYVCPENHQSGEHDLYEYDRKAEKLIKLKALCLEELTDTTLNEYQGKWYMFTTSIPHPNGDTLEIKVAEKIEGPYEQTQLVKFSEHIGRNAGQLFIYNDKLIRPAQESYDVYGHAIVFQQVCIDDNGEFHFEEIYRYHSTHPKYNIGAHTFNVYKEMAVIDVKGYRHNLLGRFWNCMIKLAVKVGLKSPIIFD</sequence>
<dbReference type="InterPro" id="IPR056442">
    <property type="entry name" value="GINT1_N"/>
</dbReference>
<comment type="caution">
    <text evidence="2">The sequence shown here is derived from an EMBL/GenBank/DDBJ whole genome shotgun (WGS) entry which is preliminary data.</text>
</comment>
<reference evidence="2 3" key="1">
    <citation type="submission" date="2018-08" db="EMBL/GenBank/DDBJ databases">
        <title>A genome reference for cultivated species of the human gut microbiota.</title>
        <authorList>
            <person name="Zou Y."/>
            <person name="Xue W."/>
            <person name="Luo G."/>
        </authorList>
    </citation>
    <scope>NUCLEOTIDE SEQUENCE [LARGE SCALE GENOMIC DNA]</scope>
    <source>
        <strain evidence="2 3">AF43-2</strain>
    </source>
</reference>
<accession>A0AA92V4Q1</accession>
<dbReference type="Proteomes" id="UP000284562">
    <property type="component" value="Unassembled WGS sequence"/>
</dbReference>
<proteinExistence type="predicted"/>
<feature type="domain" description="Glucosamine inositolphosphorylceramide transferase 1 N-terminal" evidence="1">
    <location>
        <begin position="3"/>
        <end position="149"/>
    </location>
</feature>
<name>A0AA92V4Q1_9BACT</name>
<dbReference type="Pfam" id="PF24793">
    <property type="entry name" value="GINT1_N"/>
    <property type="match status" value="1"/>
</dbReference>